<reference evidence="3" key="1">
    <citation type="journal article" date="2020" name="G3 (Bethesda)">
        <title>High-Quality Assemblies for Three Invasive Social Wasps from the &lt;i&gt;Vespula&lt;/i&gt; Genus.</title>
        <authorList>
            <person name="Harrop T.W.R."/>
            <person name="Guhlin J."/>
            <person name="McLaughlin G.M."/>
            <person name="Permina E."/>
            <person name="Stockwell P."/>
            <person name="Gilligan J."/>
            <person name="Le Lec M.F."/>
            <person name="Gruber M.A.M."/>
            <person name="Quinn O."/>
            <person name="Lovegrove M."/>
            <person name="Duncan E.J."/>
            <person name="Remnant E.J."/>
            <person name="Van Eeckhoven J."/>
            <person name="Graham B."/>
            <person name="Knapp R.A."/>
            <person name="Langford K.W."/>
            <person name="Kronenberg Z."/>
            <person name="Press M.O."/>
            <person name="Eacker S.M."/>
            <person name="Wilson-Rankin E.E."/>
            <person name="Purcell J."/>
            <person name="Lester P.J."/>
            <person name="Dearden P.K."/>
        </authorList>
    </citation>
    <scope>NUCLEOTIDE SEQUENCE</scope>
    <source>
        <strain evidence="3">Marl-1</strain>
    </source>
</reference>
<keyword evidence="4" id="KW-1185">Reference proteome</keyword>
<dbReference type="AlphaFoldDB" id="A0A834N5B2"/>
<accession>A0A834N5B2</accession>
<name>A0A834N5B2_VESVU</name>
<keyword evidence="2" id="KW-0812">Transmembrane</keyword>
<proteinExistence type="predicted"/>
<sequence>MIKRMGFCGFSGFSGGRQCGRQGRKQEIVSGDVAREACPHELESVRRCVRAAAAEIAIAIATATATATAPTATLTVSATPATARPAIALATGDKGEEGTPPRYLVSLVWKLARIVSSKTLIPLTDVFTAAESRFYGLSLTHVNKKEIEEEEEEDDEEEEEEEEEEDEEAGNSGDSDGVMVMVVVVVIVMVMSVVCWSANVKQEARRRSARI</sequence>
<evidence type="ECO:0000313" key="3">
    <source>
        <dbReference type="EMBL" id="KAF7394893.1"/>
    </source>
</evidence>
<evidence type="ECO:0000313" key="4">
    <source>
        <dbReference type="Proteomes" id="UP000614350"/>
    </source>
</evidence>
<gene>
    <name evidence="3" type="ORF">HZH66_008067</name>
</gene>
<dbReference type="EMBL" id="JACSEA010000008">
    <property type="protein sequence ID" value="KAF7394893.1"/>
    <property type="molecule type" value="Genomic_DNA"/>
</dbReference>
<organism evidence="3 4">
    <name type="scientific">Vespula vulgaris</name>
    <name type="common">Yellow jacket</name>
    <name type="synonym">Wasp</name>
    <dbReference type="NCBI Taxonomy" id="7454"/>
    <lineage>
        <taxon>Eukaryota</taxon>
        <taxon>Metazoa</taxon>
        <taxon>Ecdysozoa</taxon>
        <taxon>Arthropoda</taxon>
        <taxon>Hexapoda</taxon>
        <taxon>Insecta</taxon>
        <taxon>Pterygota</taxon>
        <taxon>Neoptera</taxon>
        <taxon>Endopterygota</taxon>
        <taxon>Hymenoptera</taxon>
        <taxon>Apocrita</taxon>
        <taxon>Aculeata</taxon>
        <taxon>Vespoidea</taxon>
        <taxon>Vespidae</taxon>
        <taxon>Vespinae</taxon>
        <taxon>Vespula</taxon>
    </lineage>
</organism>
<keyword evidence="2" id="KW-0472">Membrane</keyword>
<evidence type="ECO:0000256" key="2">
    <source>
        <dbReference type="SAM" id="Phobius"/>
    </source>
</evidence>
<feature type="compositionally biased region" description="Acidic residues" evidence="1">
    <location>
        <begin position="148"/>
        <end position="169"/>
    </location>
</feature>
<keyword evidence="2" id="KW-1133">Transmembrane helix</keyword>
<comment type="caution">
    <text evidence="3">The sequence shown here is derived from an EMBL/GenBank/DDBJ whole genome shotgun (WGS) entry which is preliminary data.</text>
</comment>
<protein>
    <submittedName>
        <fullName evidence="3">Uncharacterized protein</fullName>
    </submittedName>
</protein>
<feature type="transmembrane region" description="Helical" evidence="2">
    <location>
        <begin position="178"/>
        <end position="200"/>
    </location>
</feature>
<feature type="region of interest" description="Disordered" evidence="1">
    <location>
        <begin position="144"/>
        <end position="175"/>
    </location>
</feature>
<evidence type="ECO:0000256" key="1">
    <source>
        <dbReference type="SAM" id="MobiDB-lite"/>
    </source>
</evidence>
<dbReference type="Proteomes" id="UP000614350">
    <property type="component" value="Unassembled WGS sequence"/>
</dbReference>